<evidence type="ECO:0000313" key="3">
    <source>
        <dbReference type="Proteomes" id="UP000266178"/>
    </source>
</evidence>
<sequence length="420" mass="46266">MKKLVTLLLAATLGLAAAQTTLTYATWDATREKADRKLIAAFEAANPGIKVKYNLVPWDTYWQKASAMVAGGVTFDVMWMDLDNFPFYASQGALEPIPLDAAEKAKYPAQSLAPYLIGDGSQTYGLPLGPQAVCVFINRALFKERGVPIPTTGWTWDQMLSAAQKLTFSKGGKRYWGINGSDLQPDLEYGMSFYYTFGGKGIIQKTANGYTPNLEATFRQTAQRLYDLIYKYKVSPTANDTPQAAYQLFQAGQLGIYVEGTWMTGVWAETPGLDWAFAPFPTLKAGEPPRPLYSAHALVIPKASKQKSAALTFARWITTSPQAGKILAENGLLPTQPDPYEKLFLNALKGRNGEVIFQQLKTSEIRFSNLRTVSNLPEVLNALNADLNLAWTGNLPLDKAIDKANTDMGALLKESKELKY</sequence>
<feature type="signal peptide" evidence="1">
    <location>
        <begin position="1"/>
        <end position="18"/>
    </location>
</feature>
<dbReference type="PANTHER" id="PTHR43649:SF12">
    <property type="entry name" value="DIACETYLCHITOBIOSE BINDING PROTEIN DASA"/>
    <property type="match status" value="1"/>
</dbReference>
<feature type="chain" id="PRO_5030071859" evidence="1">
    <location>
        <begin position="19"/>
        <end position="420"/>
    </location>
</feature>
<dbReference type="PANTHER" id="PTHR43649">
    <property type="entry name" value="ARABINOSE-BINDING PROTEIN-RELATED"/>
    <property type="match status" value="1"/>
</dbReference>
<dbReference type="OrthoDB" id="9782846at2"/>
<dbReference type="Pfam" id="PF01547">
    <property type="entry name" value="SBP_bac_1"/>
    <property type="match status" value="1"/>
</dbReference>
<dbReference type="RefSeq" id="WP_119356511.1">
    <property type="nucleotide sequence ID" value="NZ_BJXM01000006.1"/>
</dbReference>
<keyword evidence="1" id="KW-0732">Signal</keyword>
<proteinExistence type="predicted"/>
<evidence type="ECO:0000313" key="2">
    <source>
        <dbReference type="EMBL" id="RIH93044.1"/>
    </source>
</evidence>
<protein>
    <submittedName>
        <fullName evidence="2">Putative ABC transporter substrate-binding protein YesO</fullName>
    </submittedName>
</protein>
<gene>
    <name evidence="2" type="primary">yesO</name>
    <name evidence="2" type="ORF">Mgrana_01003</name>
</gene>
<evidence type="ECO:0000256" key="1">
    <source>
        <dbReference type="SAM" id="SignalP"/>
    </source>
</evidence>
<keyword evidence="3" id="KW-1185">Reference proteome</keyword>
<reference evidence="2 3" key="1">
    <citation type="submission" date="2018-08" db="EMBL/GenBank/DDBJ databases">
        <title>Meiothermus granaticius genome AF-68 sequencing project.</title>
        <authorList>
            <person name="Da Costa M.S."/>
            <person name="Albuquerque L."/>
            <person name="Raposo P."/>
            <person name="Froufe H.J.C."/>
            <person name="Barroso C.S."/>
            <person name="Egas C."/>
        </authorList>
    </citation>
    <scope>NUCLEOTIDE SEQUENCE [LARGE SCALE GENOMIC DNA]</scope>
    <source>
        <strain evidence="2 3">AF-68</strain>
    </source>
</reference>
<dbReference type="InterPro" id="IPR050490">
    <property type="entry name" value="Bact_solute-bd_prot1"/>
</dbReference>
<dbReference type="Proteomes" id="UP000266178">
    <property type="component" value="Unassembled WGS sequence"/>
</dbReference>
<dbReference type="EMBL" id="QWLB01000010">
    <property type="protein sequence ID" value="RIH93044.1"/>
    <property type="molecule type" value="Genomic_DNA"/>
</dbReference>
<organism evidence="2 3">
    <name type="scientific">Meiothermus granaticius NBRC 107808</name>
    <dbReference type="NCBI Taxonomy" id="1227551"/>
    <lineage>
        <taxon>Bacteria</taxon>
        <taxon>Thermotogati</taxon>
        <taxon>Deinococcota</taxon>
        <taxon>Deinococci</taxon>
        <taxon>Thermales</taxon>
        <taxon>Thermaceae</taxon>
        <taxon>Meiothermus</taxon>
    </lineage>
</organism>
<comment type="caution">
    <text evidence="2">The sequence shown here is derived from an EMBL/GenBank/DDBJ whole genome shotgun (WGS) entry which is preliminary data.</text>
</comment>
<dbReference type="Gene3D" id="3.40.190.10">
    <property type="entry name" value="Periplasmic binding protein-like II"/>
    <property type="match status" value="1"/>
</dbReference>
<accession>A0A399F8R2</accession>
<dbReference type="SUPFAM" id="SSF53850">
    <property type="entry name" value="Periplasmic binding protein-like II"/>
    <property type="match status" value="1"/>
</dbReference>
<dbReference type="AlphaFoldDB" id="A0A399F8R2"/>
<dbReference type="InterPro" id="IPR006059">
    <property type="entry name" value="SBP"/>
</dbReference>
<dbReference type="CDD" id="cd13585">
    <property type="entry name" value="PBP2_TMBP_like"/>
    <property type="match status" value="1"/>
</dbReference>
<name>A0A399F8R2_9DEIN</name>